<evidence type="ECO:0000313" key="3">
    <source>
        <dbReference type="Proteomes" id="UP001362999"/>
    </source>
</evidence>
<organism evidence="2 3">
    <name type="scientific">Favolaschia claudopus</name>
    <dbReference type="NCBI Taxonomy" id="2862362"/>
    <lineage>
        <taxon>Eukaryota</taxon>
        <taxon>Fungi</taxon>
        <taxon>Dikarya</taxon>
        <taxon>Basidiomycota</taxon>
        <taxon>Agaricomycotina</taxon>
        <taxon>Agaricomycetes</taxon>
        <taxon>Agaricomycetidae</taxon>
        <taxon>Agaricales</taxon>
        <taxon>Marasmiineae</taxon>
        <taxon>Mycenaceae</taxon>
        <taxon>Favolaschia</taxon>
    </lineage>
</organism>
<name>A0AAW0AGQ4_9AGAR</name>
<dbReference type="PANTHER" id="PTHR33096:SF1">
    <property type="entry name" value="CXC1-LIKE CYSTEINE CLUSTER ASSOCIATED WITH KDZ TRANSPOSASES DOMAIN-CONTAINING PROTEIN"/>
    <property type="match status" value="1"/>
</dbReference>
<dbReference type="InterPro" id="IPR040521">
    <property type="entry name" value="KDZ"/>
</dbReference>
<dbReference type="Pfam" id="PF18803">
    <property type="entry name" value="CxC2"/>
    <property type="match status" value="1"/>
</dbReference>
<comment type="caution">
    <text evidence="2">The sequence shown here is derived from an EMBL/GenBank/DDBJ whole genome shotgun (WGS) entry which is preliminary data.</text>
</comment>
<dbReference type="InterPro" id="IPR041457">
    <property type="entry name" value="CxC2_KDZ-assoc"/>
</dbReference>
<dbReference type="EMBL" id="JAWWNJ010000067">
    <property type="protein sequence ID" value="KAK7008533.1"/>
    <property type="molecule type" value="Genomic_DNA"/>
</dbReference>
<reference evidence="2 3" key="1">
    <citation type="journal article" date="2024" name="J Genomics">
        <title>Draft genome sequencing and assembly of Favolaschia claudopus CIRM-BRFM 2984 isolated from oak limbs.</title>
        <authorList>
            <person name="Navarro D."/>
            <person name="Drula E."/>
            <person name="Chaduli D."/>
            <person name="Cazenave R."/>
            <person name="Ahrendt S."/>
            <person name="Wang J."/>
            <person name="Lipzen A."/>
            <person name="Daum C."/>
            <person name="Barry K."/>
            <person name="Grigoriev I.V."/>
            <person name="Favel A."/>
            <person name="Rosso M.N."/>
            <person name="Martin F."/>
        </authorList>
    </citation>
    <scope>NUCLEOTIDE SEQUENCE [LARGE SCALE GENOMIC DNA]</scope>
    <source>
        <strain evidence="2 3">CIRM-BRFM 2984</strain>
    </source>
</reference>
<sequence length="1053" mass="119533">MIRRILRDRNRNSLDVDDDYGGAEFTLSGDRGFYLSSDGQRRQEELLNVAHKKRRLEPSNLDDQLAQWIPTPDDGFNEEEARAPPTVTLGKRKEYVSTRDPMSLWRPLKGDFLTELLRHDGLGDDTKHPCCVHCSVNFHPGPANQVRLFKCYECGQYLQCRECCVSNHKRLPLHVIQEWSGEFWVPITLAKLGVVYQMGHAGFPCPFPDTMIHNLTVIEAPIIHQIRISYCKCSKSDMADNLEQLIRNGWYPATVIDPGTCATFRTLESYRLYNVVGNLNVRDFTTSIERATDPSAMSGMTQLPDRYKQVGRMTRQWAFLLRMKRAGRGHDPRGVDSTVLGECAVNCWACPHDGRNLPDGWREVDPKYQFLYMLILAVDANFRLRNRIRVNEIDDPSLGPGWGYFVEPNKYREHLKNYVEETEISTCIAFAALLQKDSRNTAGLRVSGVGGCVCARHECMRPNGIGDLQKGERYANMDFIVLAALAGFTLLWLTISYDIGCQWKLKFFERAKAMPGDMRLNFDDINVQFGLPVWHAASHNEDCQNQNSLSFRPGVGRSDGEGVERVWSGLNPASYSTKDAGSGVRADQLEGKIDNNNYLKNVGQGITLQRKLVVAIAERDRQVAAFKDVTRTVEKEVRVQWRKAISDWLEDPTKPNPYILSRRDCPTEAQVRLEVRKDEEALTEGSKPLHGRSATAFLVAGIQIEDSQRRILTQLKGTVLIAADRENKIEEWRHSLLVKINKFRTLQRIYMPGAGSALDAHEAARNPEAPPPKAETIKLFMPSDLPANINDPHRGCIPGLIEMEAKLRVAQCENSLASLRSRLHAKRHLISFRNTSITGQVRSTKARTLIGEVGERVESYANRYRQGRAALIALKGIEAHPHLRELRPEDVQLDGDAEESDTAARKKLAMIGAGRGARAPRNAPGTSKRVMSWIWTAPGSLDEEMMHESVRVEWSRALARKTRWCEEVMLLREEMRRVLRYLAWQARWWREREALRTDLFAEAAAGIKAYALKQAAWHERLAEFFRTKWNVPAVTVAQHLVAEETVEPLFSAD</sequence>
<accession>A0AAW0AGQ4</accession>
<dbReference type="PANTHER" id="PTHR33096">
    <property type="entry name" value="CXC2 DOMAIN-CONTAINING PROTEIN"/>
    <property type="match status" value="1"/>
</dbReference>
<dbReference type="AlphaFoldDB" id="A0AAW0AGQ4"/>
<dbReference type="Proteomes" id="UP001362999">
    <property type="component" value="Unassembled WGS sequence"/>
</dbReference>
<keyword evidence="3" id="KW-1185">Reference proteome</keyword>
<protein>
    <submittedName>
        <fullName evidence="2">CxC2 domain-containing protein</fullName>
    </submittedName>
</protein>
<evidence type="ECO:0000313" key="2">
    <source>
        <dbReference type="EMBL" id="KAK7008533.1"/>
    </source>
</evidence>
<dbReference type="Pfam" id="PF18758">
    <property type="entry name" value="KDZ"/>
    <property type="match status" value="1"/>
</dbReference>
<evidence type="ECO:0000259" key="1">
    <source>
        <dbReference type="Pfam" id="PF18803"/>
    </source>
</evidence>
<proteinExistence type="predicted"/>
<dbReference type="CDD" id="cd19757">
    <property type="entry name" value="Bbox1"/>
    <property type="match status" value="1"/>
</dbReference>
<feature type="domain" description="CxC2-like cysteine cluster KDZ transposase-associated" evidence="1">
    <location>
        <begin position="189"/>
        <end position="294"/>
    </location>
</feature>
<gene>
    <name evidence="2" type="ORF">R3P38DRAFT_3210859</name>
</gene>